<evidence type="ECO:0000313" key="3">
    <source>
        <dbReference type="Proteomes" id="UP000431269"/>
    </source>
</evidence>
<dbReference type="PRINTS" id="PR00081">
    <property type="entry name" value="GDHRDH"/>
</dbReference>
<proteinExistence type="inferred from homology"/>
<dbReference type="PANTHER" id="PTHR42760">
    <property type="entry name" value="SHORT-CHAIN DEHYDROGENASES/REDUCTASES FAMILY MEMBER"/>
    <property type="match status" value="1"/>
</dbReference>
<dbReference type="KEGG" id="tsv:DSM104635_02694"/>
<dbReference type="EMBL" id="CP047045">
    <property type="protein sequence ID" value="QGZ95842.1"/>
    <property type="molecule type" value="Genomic_DNA"/>
</dbReference>
<protein>
    <submittedName>
        <fullName evidence="2">Levodione reductase</fullName>
        <ecNumber evidence="2">1.1.1.-</ecNumber>
    </submittedName>
</protein>
<dbReference type="InterPro" id="IPR036291">
    <property type="entry name" value="NAD(P)-bd_dom_sf"/>
</dbReference>
<evidence type="ECO:0000313" key="2">
    <source>
        <dbReference type="EMBL" id="QGZ95842.1"/>
    </source>
</evidence>
<dbReference type="GO" id="GO:0016616">
    <property type="term" value="F:oxidoreductase activity, acting on the CH-OH group of donors, NAD or NADP as acceptor"/>
    <property type="evidence" value="ECO:0007669"/>
    <property type="project" value="TreeGrafter"/>
</dbReference>
<evidence type="ECO:0000256" key="1">
    <source>
        <dbReference type="ARBA" id="ARBA00006484"/>
    </source>
</evidence>
<dbReference type="Gene3D" id="3.40.50.720">
    <property type="entry name" value="NAD(P)-binding Rossmann-like Domain"/>
    <property type="match status" value="1"/>
</dbReference>
<sequence>MDLDRLNAVALITGAATGIGAALARDIAGRAEGGLILVDSDEAALAALADKIEASTAAPERISTLAFDVSDPDRWAQATEFVKAQYGRVDWALVRSVEAASAEESDLVDWGRVMPTSLDGVLNSLRAVMPLMRSNFQGGAIVVSAPAASIKLDKGGGFAPKAGLLHLIQTAAQQAAPHPIRVNAIAQGAGDAAPWNGLPLFQKLAQDAGGARAAFEKIAALAPPLGRYAATDDITKLIVMLLSDDNPMTGATLVAEGGYTLS</sequence>
<accession>A0A6I6MW40</accession>
<gene>
    <name evidence="2" type="primary">lvr_3</name>
    <name evidence="2" type="ORF">DSM104635_02694</name>
</gene>
<keyword evidence="3" id="KW-1185">Reference proteome</keyword>
<reference evidence="3" key="1">
    <citation type="submission" date="2019-12" db="EMBL/GenBank/DDBJ databases">
        <title>Complete genome of Terracaulis silvestris 0127_4.</title>
        <authorList>
            <person name="Vieira S."/>
            <person name="Riedel T."/>
            <person name="Sproer C."/>
            <person name="Pascual J."/>
            <person name="Boedeker C."/>
            <person name="Overmann J."/>
        </authorList>
    </citation>
    <scope>NUCLEOTIDE SEQUENCE [LARGE SCALE GENOMIC DNA]</scope>
    <source>
        <strain evidence="3">0127_4</strain>
    </source>
</reference>
<dbReference type="AlphaFoldDB" id="A0A6I6MW40"/>
<dbReference type="SUPFAM" id="SSF51735">
    <property type="entry name" value="NAD(P)-binding Rossmann-fold domains"/>
    <property type="match status" value="1"/>
</dbReference>
<comment type="similarity">
    <text evidence="1">Belongs to the short-chain dehydrogenases/reductases (SDR) family.</text>
</comment>
<dbReference type="Pfam" id="PF13561">
    <property type="entry name" value="adh_short_C2"/>
    <property type="match status" value="1"/>
</dbReference>
<organism evidence="2 3">
    <name type="scientific">Terricaulis silvestris</name>
    <dbReference type="NCBI Taxonomy" id="2686094"/>
    <lineage>
        <taxon>Bacteria</taxon>
        <taxon>Pseudomonadati</taxon>
        <taxon>Pseudomonadota</taxon>
        <taxon>Alphaproteobacteria</taxon>
        <taxon>Caulobacterales</taxon>
        <taxon>Caulobacteraceae</taxon>
        <taxon>Terricaulis</taxon>
    </lineage>
</organism>
<keyword evidence="2" id="KW-0560">Oxidoreductase</keyword>
<name>A0A6I6MW40_9CAUL</name>
<dbReference type="InterPro" id="IPR002347">
    <property type="entry name" value="SDR_fam"/>
</dbReference>
<dbReference type="EC" id="1.1.1.-" evidence="2"/>
<dbReference type="CDD" id="cd05233">
    <property type="entry name" value="SDR_c"/>
    <property type="match status" value="1"/>
</dbReference>
<dbReference type="RefSeq" id="WP_158766671.1">
    <property type="nucleotide sequence ID" value="NZ_CP047045.1"/>
</dbReference>
<dbReference type="Proteomes" id="UP000431269">
    <property type="component" value="Chromosome"/>
</dbReference>